<dbReference type="EMBL" id="KQ241967">
    <property type="protein sequence ID" value="KNC82028.1"/>
    <property type="molecule type" value="Genomic_DNA"/>
</dbReference>
<dbReference type="RefSeq" id="XP_014155930.1">
    <property type="nucleotide sequence ID" value="XM_014300455.1"/>
</dbReference>
<dbReference type="AlphaFoldDB" id="A0A0L0G1E8"/>
<keyword evidence="2" id="KW-1185">Reference proteome</keyword>
<reference evidence="1 2" key="1">
    <citation type="submission" date="2011-02" db="EMBL/GenBank/DDBJ databases">
        <title>The Genome Sequence of Sphaeroforma arctica JP610.</title>
        <authorList>
            <consortium name="The Broad Institute Genome Sequencing Platform"/>
            <person name="Russ C."/>
            <person name="Cuomo C."/>
            <person name="Young S.K."/>
            <person name="Zeng Q."/>
            <person name="Gargeya S."/>
            <person name="Alvarado L."/>
            <person name="Berlin A."/>
            <person name="Chapman S.B."/>
            <person name="Chen Z."/>
            <person name="Freedman E."/>
            <person name="Gellesch M."/>
            <person name="Goldberg J."/>
            <person name="Griggs A."/>
            <person name="Gujja S."/>
            <person name="Heilman E."/>
            <person name="Heiman D."/>
            <person name="Howarth C."/>
            <person name="Mehta T."/>
            <person name="Neiman D."/>
            <person name="Pearson M."/>
            <person name="Roberts A."/>
            <person name="Saif S."/>
            <person name="Shea T."/>
            <person name="Shenoy N."/>
            <person name="Sisk P."/>
            <person name="Stolte C."/>
            <person name="Sykes S."/>
            <person name="White J."/>
            <person name="Yandava C."/>
            <person name="Burger G."/>
            <person name="Gray M.W."/>
            <person name="Holland P.W.H."/>
            <person name="King N."/>
            <person name="Lang F.B.F."/>
            <person name="Roger A.J."/>
            <person name="Ruiz-Trillo I."/>
            <person name="Haas B."/>
            <person name="Nusbaum C."/>
            <person name="Birren B."/>
        </authorList>
    </citation>
    <scope>NUCLEOTIDE SEQUENCE [LARGE SCALE GENOMIC DNA]</scope>
    <source>
        <strain evidence="1 2">JP610</strain>
    </source>
</reference>
<evidence type="ECO:0000313" key="1">
    <source>
        <dbReference type="EMBL" id="KNC82028.1"/>
    </source>
</evidence>
<dbReference type="GeneID" id="25906192"/>
<proteinExistence type="predicted"/>
<gene>
    <name evidence="1" type="ORF">SARC_05688</name>
</gene>
<dbReference type="Proteomes" id="UP000054560">
    <property type="component" value="Unassembled WGS sequence"/>
</dbReference>
<organism evidence="1 2">
    <name type="scientific">Sphaeroforma arctica JP610</name>
    <dbReference type="NCBI Taxonomy" id="667725"/>
    <lineage>
        <taxon>Eukaryota</taxon>
        <taxon>Ichthyosporea</taxon>
        <taxon>Ichthyophonida</taxon>
        <taxon>Sphaeroforma</taxon>
    </lineage>
</organism>
<evidence type="ECO:0000313" key="2">
    <source>
        <dbReference type="Proteomes" id="UP000054560"/>
    </source>
</evidence>
<sequence length="118" mass="13502">MVKRALNDDSVPAKRARRLFRLVDSTYTRSAYIDPSPAHAYVTIKFKFPSTTHIDPVVRYFLHNETLEEAQFAVTDYILSSPGDFKLVDAQLNALPLTKQLFCHTMPGGRYVFNVHEI</sequence>
<accession>A0A0L0G1E8</accession>
<protein>
    <submittedName>
        <fullName evidence="1">Uncharacterized protein</fullName>
    </submittedName>
</protein>
<name>A0A0L0G1E8_9EUKA</name>